<dbReference type="InterPro" id="IPR051081">
    <property type="entry name" value="HTH_MetalResp_TranReg"/>
</dbReference>
<gene>
    <name evidence="6" type="ORF">LX16_1199</name>
</gene>
<dbReference type="PANTHER" id="PTHR33154">
    <property type="entry name" value="TRANSCRIPTIONAL REGULATOR, ARSR FAMILY"/>
    <property type="match status" value="1"/>
</dbReference>
<evidence type="ECO:0000256" key="3">
    <source>
        <dbReference type="ARBA" id="ARBA00023163"/>
    </source>
</evidence>
<dbReference type="GO" id="GO:0003700">
    <property type="term" value="F:DNA-binding transcription factor activity"/>
    <property type="evidence" value="ECO:0007669"/>
    <property type="project" value="InterPro"/>
</dbReference>
<evidence type="ECO:0000259" key="5">
    <source>
        <dbReference type="PROSITE" id="PS50987"/>
    </source>
</evidence>
<dbReference type="Gene3D" id="1.10.10.10">
    <property type="entry name" value="Winged helix-like DNA-binding domain superfamily/Winged helix DNA-binding domain"/>
    <property type="match status" value="1"/>
</dbReference>
<evidence type="ECO:0000313" key="7">
    <source>
        <dbReference type="Proteomes" id="UP000321617"/>
    </source>
</evidence>
<dbReference type="CDD" id="cd00090">
    <property type="entry name" value="HTH_ARSR"/>
    <property type="match status" value="1"/>
</dbReference>
<feature type="compositionally biased region" description="Basic and acidic residues" evidence="4">
    <location>
        <begin position="100"/>
        <end position="111"/>
    </location>
</feature>
<dbReference type="PROSITE" id="PS50987">
    <property type="entry name" value="HTH_ARSR_2"/>
    <property type="match status" value="1"/>
</dbReference>
<dbReference type="Pfam" id="PF01022">
    <property type="entry name" value="HTH_5"/>
    <property type="match status" value="1"/>
</dbReference>
<dbReference type="PRINTS" id="PR00778">
    <property type="entry name" value="HTHARSR"/>
</dbReference>
<accession>A0A562VC84</accession>
<dbReference type="InterPro" id="IPR001845">
    <property type="entry name" value="HTH_ArsR_DNA-bd_dom"/>
</dbReference>
<evidence type="ECO:0000256" key="2">
    <source>
        <dbReference type="ARBA" id="ARBA00023125"/>
    </source>
</evidence>
<dbReference type="NCBIfam" id="NF033788">
    <property type="entry name" value="HTH_metalloreg"/>
    <property type="match status" value="1"/>
</dbReference>
<feature type="region of interest" description="Disordered" evidence="4">
    <location>
        <begin position="100"/>
        <end position="120"/>
    </location>
</feature>
<dbReference type="RefSeq" id="WP_170283846.1">
    <property type="nucleotide sequence ID" value="NZ_BAABIJ010000001.1"/>
</dbReference>
<reference evidence="6 7" key="1">
    <citation type="journal article" date="2013" name="Stand. Genomic Sci.">
        <title>Genomic Encyclopedia of Type Strains, Phase I: The one thousand microbial genomes (KMG-I) project.</title>
        <authorList>
            <person name="Kyrpides N.C."/>
            <person name="Woyke T."/>
            <person name="Eisen J.A."/>
            <person name="Garrity G."/>
            <person name="Lilburn T.G."/>
            <person name="Beck B.J."/>
            <person name="Whitman W.B."/>
            <person name="Hugenholtz P."/>
            <person name="Klenk H.P."/>
        </authorList>
    </citation>
    <scope>NUCLEOTIDE SEQUENCE [LARGE SCALE GENOMIC DNA]</scope>
    <source>
        <strain evidence="6 7">DSM 45044</strain>
    </source>
</reference>
<dbReference type="InterPro" id="IPR011991">
    <property type="entry name" value="ArsR-like_HTH"/>
</dbReference>
<organism evidence="6 7">
    <name type="scientific">Stackebrandtia albiflava</name>
    <dbReference type="NCBI Taxonomy" id="406432"/>
    <lineage>
        <taxon>Bacteria</taxon>
        <taxon>Bacillati</taxon>
        <taxon>Actinomycetota</taxon>
        <taxon>Actinomycetes</taxon>
        <taxon>Glycomycetales</taxon>
        <taxon>Glycomycetaceae</taxon>
        <taxon>Stackebrandtia</taxon>
    </lineage>
</organism>
<evidence type="ECO:0000256" key="4">
    <source>
        <dbReference type="SAM" id="MobiDB-lite"/>
    </source>
</evidence>
<keyword evidence="1" id="KW-0805">Transcription regulation</keyword>
<protein>
    <submittedName>
        <fullName evidence="6">Transcriptional regulator, ArsR family</fullName>
    </submittedName>
</protein>
<keyword evidence="2" id="KW-0238">DNA-binding</keyword>
<dbReference type="SMART" id="SM00418">
    <property type="entry name" value="HTH_ARSR"/>
    <property type="match status" value="1"/>
</dbReference>
<feature type="domain" description="HTH arsR-type" evidence="5">
    <location>
        <begin position="1"/>
        <end position="97"/>
    </location>
</feature>
<keyword evidence="3" id="KW-0804">Transcription</keyword>
<proteinExistence type="predicted"/>
<sequence>MVTADVVLDALGDASRRLILEHLAEQESPVGVLAARMPISRPAVSQHLRVLKDARLVSEHVAGTRRIYRVDPAGLRALRDYLDGFWGIVLHRFADLAEETHAASAGRDEPGPHPTEGNPS</sequence>
<keyword evidence="7" id="KW-1185">Reference proteome</keyword>
<dbReference type="EMBL" id="VLLL01000005">
    <property type="protein sequence ID" value="TWJ15489.1"/>
    <property type="molecule type" value="Genomic_DNA"/>
</dbReference>
<evidence type="ECO:0000313" key="6">
    <source>
        <dbReference type="EMBL" id="TWJ15489.1"/>
    </source>
</evidence>
<dbReference type="PANTHER" id="PTHR33154:SF33">
    <property type="entry name" value="TRANSCRIPTIONAL REPRESSOR SDPR"/>
    <property type="match status" value="1"/>
</dbReference>
<dbReference type="Proteomes" id="UP000321617">
    <property type="component" value="Unassembled WGS sequence"/>
</dbReference>
<dbReference type="InterPro" id="IPR036388">
    <property type="entry name" value="WH-like_DNA-bd_sf"/>
</dbReference>
<dbReference type="AlphaFoldDB" id="A0A562VC84"/>
<dbReference type="GO" id="GO:0003677">
    <property type="term" value="F:DNA binding"/>
    <property type="evidence" value="ECO:0007669"/>
    <property type="project" value="UniProtKB-KW"/>
</dbReference>
<comment type="caution">
    <text evidence="6">The sequence shown here is derived from an EMBL/GenBank/DDBJ whole genome shotgun (WGS) entry which is preliminary data.</text>
</comment>
<evidence type="ECO:0000256" key="1">
    <source>
        <dbReference type="ARBA" id="ARBA00023015"/>
    </source>
</evidence>
<dbReference type="SUPFAM" id="SSF46785">
    <property type="entry name" value="Winged helix' DNA-binding domain"/>
    <property type="match status" value="1"/>
</dbReference>
<dbReference type="InterPro" id="IPR036390">
    <property type="entry name" value="WH_DNA-bd_sf"/>
</dbReference>
<name>A0A562VC84_9ACTN</name>